<evidence type="ECO:0000256" key="1">
    <source>
        <dbReference type="SAM" id="SignalP"/>
    </source>
</evidence>
<organism evidence="2 3">
    <name type="scientific">Thamnocephalis sphaerospora</name>
    <dbReference type="NCBI Taxonomy" id="78915"/>
    <lineage>
        <taxon>Eukaryota</taxon>
        <taxon>Fungi</taxon>
        <taxon>Fungi incertae sedis</taxon>
        <taxon>Zoopagomycota</taxon>
        <taxon>Zoopagomycotina</taxon>
        <taxon>Zoopagomycetes</taxon>
        <taxon>Zoopagales</taxon>
        <taxon>Sigmoideomycetaceae</taxon>
        <taxon>Thamnocephalis</taxon>
    </lineage>
</organism>
<evidence type="ECO:0000313" key="2">
    <source>
        <dbReference type="EMBL" id="RKP04456.1"/>
    </source>
</evidence>
<reference evidence="3" key="1">
    <citation type="journal article" date="2018" name="Nat. Microbiol.">
        <title>Leveraging single-cell genomics to expand the fungal tree of life.</title>
        <authorList>
            <person name="Ahrendt S.R."/>
            <person name="Quandt C.A."/>
            <person name="Ciobanu D."/>
            <person name="Clum A."/>
            <person name="Salamov A."/>
            <person name="Andreopoulos B."/>
            <person name="Cheng J.F."/>
            <person name="Woyke T."/>
            <person name="Pelin A."/>
            <person name="Henrissat B."/>
            <person name="Reynolds N.K."/>
            <person name="Benny G.L."/>
            <person name="Smith M.E."/>
            <person name="James T.Y."/>
            <person name="Grigoriev I.V."/>
        </authorList>
    </citation>
    <scope>NUCLEOTIDE SEQUENCE [LARGE SCALE GENOMIC DNA]</scope>
    <source>
        <strain evidence="3">RSA 1356</strain>
    </source>
</reference>
<proteinExistence type="predicted"/>
<keyword evidence="1" id="KW-0732">Signal</keyword>
<gene>
    <name evidence="2" type="ORF">THASP1DRAFT_33773</name>
</gene>
<name>A0A4P9XFT9_9FUNG</name>
<dbReference type="EMBL" id="KZ993715">
    <property type="protein sequence ID" value="RKP04456.1"/>
    <property type="molecule type" value="Genomic_DNA"/>
</dbReference>
<protein>
    <submittedName>
        <fullName evidence="2">Uncharacterized protein</fullName>
    </submittedName>
</protein>
<accession>A0A4P9XFT9</accession>
<dbReference type="Proteomes" id="UP000271241">
    <property type="component" value="Unassembled WGS sequence"/>
</dbReference>
<keyword evidence="3" id="KW-1185">Reference proteome</keyword>
<evidence type="ECO:0000313" key="3">
    <source>
        <dbReference type="Proteomes" id="UP000271241"/>
    </source>
</evidence>
<sequence length="205" mass="22356">MRFTSPFGAATIALVGLLSVGTFANAAESLPHDPTTSVFDFELAPGGPTTLEELSNGLFTFSPRFAVFRPRGTLPYEEDSRGWFTSTLFLKSNGKTSRRLTLAYEGGKEQASGVEIAKMAQDGTTVEDFAKIKVRYDKDDNLATGYWITTPRGMALLSVTRHQNRTNDLSINLLDSGVSQVLQDVQLWDGKSDLLTLAPRESGTP</sequence>
<feature type="chain" id="PRO_5020916337" evidence="1">
    <location>
        <begin position="27"/>
        <end position="205"/>
    </location>
</feature>
<dbReference type="AlphaFoldDB" id="A0A4P9XFT9"/>
<feature type="signal peptide" evidence="1">
    <location>
        <begin position="1"/>
        <end position="26"/>
    </location>
</feature>